<keyword evidence="1" id="KW-0238">DNA-binding</keyword>
<keyword evidence="2" id="KW-1185">Reference proteome</keyword>
<dbReference type="InterPro" id="IPR011335">
    <property type="entry name" value="Restrct_endonuc-II-like"/>
</dbReference>
<evidence type="ECO:0000313" key="2">
    <source>
        <dbReference type="Proteomes" id="UP001597262"/>
    </source>
</evidence>
<gene>
    <name evidence="1" type="ORF">ACFQ3W_21375</name>
</gene>
<evidence type="ECO:0000313" key="1">
    <source>
        <dbReference type="EMBL" id="MFD1178832.1"/>
    </source>
</evidence>
<dbReference type="SUPFAM" id="SSF52980">
    <property type="entry name" value="Restriction endonuclease-like"/>
    <property type="match status" value="1"/>
</dbReference>
<dbReference type="Gene3D" id="3.40.960.10">
    <property type="entry name" value="VSR Endonuclease"/>
    <property type="match status" value="1"/>
</dbReference>
<organism evidence="1 2">
    <name type="scientific">Paenibacillus puldeungensis</name>
    <dbReference type="NCBI Taxonomy" id="696536"/>
    <lineage>
        <taxon>Bacteria</taxon>
        <taxon>Bacillati</taxon>
        <taxon>Bacillota</taxon>
        <taxon>Bacilli</taxon>
        <taxon>Bacillales</taxon>
        <taxon>Paenibacillaceae</taxon>
        <taxon>Paenibacillus</taxon>
    </lineage>
</organism>
<proteinExistence type="predicted"/>
<sequence>MQFEEAYAELFDTHLAQRNGEGARRLQEGHGYAEKMFLENVWWPAFLHFHELHPEYEVSDFKDGTRYLDFAYLRSGVRLAIEIDGYGPHLKNISRWQFSDQCRRQNDLVMDGWQVLRFTLDDVKESPRYCQQVLHQFMGRWFGDNRQLAEADWVEREVIRLFLRERKAISPADVCRHMGVERKTARKWLLSLAAKNWIEPASGSERIRSYRLVVEGEHLKL</sequence>
<protein>
    <submittedName>
        <fullName evidence="1">DNA-binding response regulator</fullName>
    </submittedName>
</protein>
<dbReference type="EMBL" id="JBHTLM010000021">
    <property type="protein sequence ID" value="MFD1178832.1"/>
    <property type="molecule type" value="Genomic_DNA"/>
</dbReference>
<dbReference type="Proteomes" id="UP001597262">
    <property type="component" value="Unassembled WGS sequence"/>
</dbReference>
<dbReference type="Gene3D" id="1.10.10.10">
    <property type="entry name" value="Winged helix-like DNA-binding domain superfamily/Winged helix DNA-binding domain"/>
    <property type="match status" value="1"/>
</dbReference>
<accession>A0ABW3S2X0</accession>
<dbReference type="GO" id="GO:0003677">
    <property type="term" value="F:DNA binding"/>
    <property type="evidence" value="ECO:0007669"/>
    <property type="project" value="UniProtKB-KW"/>
</dbReference>
<comment type="caution">
    <text evidence="1">The sequence shown here is derived from an EMBL/GenBank/DDBJ whole genome shotgun (WGS) entry which is preliminary data.</text>
</comment>
<dbReference type="InterPro" id="IPR036388">
    <property type="entry name" value="WH-like_DNA-bd_sf"/>
</dbReference>
<reference evidence="2" key="1">
    <citation type="journal article" date="2019" name="Int. J. Syst. Evol. Microbiol.">
        <title>The Global Catalogue of Microorganisms (GCM) 10K type strain sequencing project: providing services to taxonomists for standard genome sequencing and annotation.</title>
        <authorList>
            <consortium name="The Broad Institute Genomics Platform"/>
            <consortium name="The Broad Institute Genome Sequencing Center for Infectious Disease"/>
            <person name="Wu L."/>
            <person name="Ma J."/>
        </authorList>
    </citation>
    <scope>NUCLEOTIDE SEQUENCE [LARGE SCALE GENOMIC DNA]</scope>
    <source>
        <strain evidence="2">CCUG 59189</strain>
    </source>
</reference>
<name>A0ABW3S2X0_9BACL</name>